<dbReference type="GO" id="GO:0005737">
    <property type="term" value="C:cytoplasm"/>
    <property type="evidence" value="ECO:0007669"/>
    <property type="project" value="UniProtKB-SubCell"/>
</dbReference>
<name>A0AAW4G6H9_GORRU</name>
<accession>A0AAW4G6H9</accession>
<protein>
    <recommendedName>
        <fullName evidence="2">Urease accessory protein UreD</fullName>
    </recommendedName>
</protein>
<dbReference type="EMBL" id="JAFFGU010000007">
    <property type="protein sequence ID" value="MBM7279287.1"/>
    <property type="molecule type" value="Genomic_DNA"/>
</dbReference>
<dbReference type="AlphaFoldDB" id="A0AAW4G6H9"/>
<organism evidence="3 4">
    <name type="scientific">Gordonia rubripertincta</name>
    <name type="common">Rhodococcus corallinus</name>
    <dbReference type="NCBI Taxonomy" id="36822"/>
    <lineage>
        <taxon>Bacteria</taxon>
        <taxon>Bacillati</taxon>
        <taxon>Actinomycetota</taxon>
        <taxon>Actinomycetes</taxon>
        <taxon>Mycobacteriales</taxon>
        <taxon>Gordoniaceae</taxon>
        <taxon>Gordonia</taxon>
    </lineage>
</organism>
<comment type="subcellular location">
    <subcellularLocation>
        <location evidence="2">Cytoplasm</location>
    </subcellularLocation>
</comment>
<comment type="similarity">
    <text evidence="2">Belongs to the UreD family.</text>
</comment>
<dbReference type="Pfam" id="PF01774">
    <property type="entry name" value="UreD"/>
    <property type="match status" value="1"/>
</dbReference>
<evidence type="ECO:0000256" key="1">
    <source>
        <dbReference type="ARBA" id="ARBA00023186"/>
    </source>
</evidence>
<gene>
    <name evidence="2" type="primary">ureD</name>
    <name evidence="3" type="ORF">JTZ10_16170</name>
</gene>
<evidence type="ECO:0000313" key="3">
    <source>
        <dbReference type="EMBL" id="MBM7279287.1"/>
    </source>
</evidence>
<evidence type="ECO:0000313" key="4">
    <source>
        <dbReference type="Proteomes" id="UP001195196"/>
    </source>
</evidence>
<keyword evidence="2" id="KW-0963">Cytoplasm</keyword>
<proteinExistence type="inferred from homology"/>
<dbReference type="InterPro" id="IPR002669">
    <property type="entry name" value="UreD"/>
</dbReference>
<sequence length="273" mass="28489">MRQLDLEFSRAGPTTVLSRRIHRWPFHIGRVFPGVGADSAAELILQNASGALLPGDRVSVGLTVRPGAAITVRGQGAVSVTGVPGGGRACEVTTLRVDEGGTALLDPGMRVTFPHARHRQRTYVGVAPTATAVIVDATAVHPECTPDTAGSIDTAIVVRRLDARDRCVIDRQFVPTPPPSTSLTSFGTVVVACPNDAVDDMLAVLAPCERNAEVYGAVSVLPNRLGVIVRIAGRHGGVVRTALTRASTDAIAVVSARPVTTPAHGLTPVRARS</sequence>
<keyword evidence="1 2" id="KW-0143">Chaperone</keyword>
<dbReference type="GO" id="GO:0016151">
    <property type="term" value="F:nickel cation binding"/>
    <property type="evidence" value="ECO:0007669"/>
    <property type="project" value="UniProtKB-UniRule"/>
</dbReference>
<comment type="function">
    <text evidence="2">Required for maturation of urease via the functional incorporation of the urease nickel metallocenter.</text>
</comment>
<comment type="caution">
    <text evidence="3">The sequence shown here is derived from an EMBL/GenBank/DDBJ whole genome shotgun (WGS) entry which is preliminary data.</text>
</comment>
<dbReference type="HAMAP" id="MF_01384">
    <property type="entry name" value="UreD"/>
    <property type="match status" value="1"/>
</dbReference>
<dbReference type="Proteomes" id="UP001195196">
    <property type="component" value="Unassembled WGS sequence"/>
</dbReference>
<reference evidence="3" key="1">
    <citation type="submission" date="2021-02" db="EMBL/GenBank/DDBJ databases">
        <title>Taxonomy, biology and ecology of Rhodococcus bacteria occurring in California pistachio and other woody hosts as revealed by genome sequence analyses.</title>
        <authorList>
            <person name="Riely B."/>
            <person name="Gai Y."/>
        </authorList>
    </citation>
    <scope>NUCLEOTIDE SEQUENCE</scope>
    <source>
        <strain evidence="3">BP-295</strain>
    </source>
</reference>
<keyword evidence="2" id="KW-0996">Nickel insertion</keyword>
<evidence type="ECO:0000256" key="2">
    <source>
        <dbReference type="HAMAP-Rule" id="MF_01384"/>
    </source>
</evidence>
<dbReference type="RefSeq" id="WP_204718402.1">
    <property type="nucleotide sequence ID" value="NZ_JAFFGU010000007.1"/>
</dbReference>
<comment type="subunit">
    <text evidence="2">UreD, UreF and UreG form a complex that acts as a GTP-hydrolysis-dependent molecular chaperone, activating the urease apoprotein by helping to assemble the nickel containing metallocenter of UreC. The UreE protein probably delivers the nickel.</text>
</comment>